<dbReference type="Gene3D" id="1.10.3720.10">
    <property type="entry name" value="MetI-like"/>
    <property type="match status" value="1"/>
</dbReference>
<dbReference type="GO" id="GO:0071916">
    <property type="term" value="F:dipeptide transmembrane transporter activity"/>
    <property type="evidence" value="ECO:0007669"/>
    <property type="project" value="TreeGrafter"/>
</dbReference>
<organism evidence="9 10">
    <name type="scientific">Gluconacetobacter asukensis</name>
    <dbReference type="NCBI Taxonomy" id="1017181"/>
    <lineage>
        <taxon>Bacteria</taxon>
        <taxon>Pseudomonadati</taxon>
        <taxon>Pseudomonadota</taxon>
        <taxon>Alphaproteobacteria</taxon>
        <taxon>Acetobacterales</taxon>
        <taxon>Acetobacteraceae</taxon>
        <taxon>Gluconacetobacter</taxon>
    </lineage>
</organism>
<evidence type="ECO:0000256" key="4">
    <source>
        <dbReference type="ARBA" id="ARBA00022692"/>
    </source>
</evidence>
<name>A0A7W4J2N8_9PROT</name>
<dbReference type="InterPro" id="IPR000515">
    <property type="entry name" value="MetI-like"/>
</dbReference>
<keyword evidence="10" id="KW-1185">Reference proteome</keyword>
<dbReference type="PANTHER" id="PTHR43163:SF6">
    <property type="entry name" value="DIPEPTIDE TRANSPORT SYSTEM PERMEASE PROTEIN DPPB-RELATED"/>
    <property type="match status" value="1"/>
</dbReference>
<dbReference type="Proteomes" id="UP000577891">
    <property type="component" value="Unassembled WGS sequence"/>
</dbReference>
<keyword evidence="6 7" id="KW-0472">Membrane</keyword>
<feature type="transmembrane region" description="Helical" evidence="7">
    <location>
        <begin position="141"/>
        <end position="165"/>
    </location>
</feature>
<dbReference type="SUPFAM" id="SSF161098">
    <property type="entry name" value="MetI-like"/>
    <property type="match status" value="1"/>
</dbReference>
<comment type="subcellular location">
    <subcellularLocation>
        <location evidence="1 7">Cell membrane</location>
        <topology evidence="1 7">Multi-pass membrane protein</topology>
    </subcellularLocation>
</comment>
<evidence type="ECO:0000256" key="1">
    <source>
        <dbReference type="ARBA" id="ARBA00004651"/>
    </source>
</evidence>
<evidence type="ECO:0000256" key="6">
    <source>
        <dbReference type="ARBA" id="ARBA00023136"/>
    </source>
</evidence>
<proteinExistence type="inferred from homology"/>
<accession>A0A7W4J2N8</accession>
<keyword evidence="2 7" id="KW-0813">Transport</keyword>
<feature type="transmembrane region" description="Helical" evidence="7">
    <location>
        <begin position="107"/>
        <end position="129"/>
    </location>
</feature>
<feature type="transmembrane region" description="Helical" evidence="7">
    <location>
        <begin position="209"/>
        <end position="228"/>
    </location>
</feature>
<comment type="similarity">
    <text evidence="7">Belongs to the binding-protein-dependent transport system permease family.</text>
</comment>
<keyword evidence="5 7" id="KW-1133">Transmembrane helix</keyword>
<reference evidence="9 10" key="1">
    <citation type="submission" date="2020-04" db="EMBL/GenBank/DDBJ databases">
        <title>Description of novel Gluconacetobacter.</title>
        <authorList>
            <person name="Sombolestani A."/>
        </authorList>
    </citation>
    <scope>NUCLEOTIDE SEQUENCE [LARGE SCALE GENOMIC DNA]</scope>
    <source>
        <strain evidence="9 10">LMG 27724</strain>
    </source>
</reference>
<dbReference type="Pfam" id="PF19300">
    <property type="entry name" value="BPD_transp_1_N"/>
    <property type="match status" value="1"/>
</dbReference>
<evidence type="ECO:0000259" key="8">
    <source>
        <dbReference type="PROSITE" id="PS50928"/>
    </source>
</evidence>
<evidence type="ECO:0000256" key="5">
    <source>
        <dbReference type="ARBA" id="ARBA00022989"/>
    </source>
</evidence>
<feature type="domain" description="ABC transmembrane type-1" evidence="8">
    <location>
        <begin position="101"/>
        <end position="332"/>
    </location>
</feature>
<sequence>MISRAGATRIGLRIVAAVPALLGVILFAFIMMRVLPGDPAVYFASGPNAGQAEIDALRHKMGLDQSMPLQFLHYLEGLVRGDLGNSLVTGQTVTQDMRERLPASLELTLTALMFSLVISLPLGVLAAWWAGSMWDQWVRAFCSLCFCVPPFVSGILLVYLFYYMFGLAPDPTGRINIFTPLPHRVTGMLLIDFALAGDWAGWRQAAEQLILPATTMALFVIAPLTRMTRAAMLSVVNSDFIRTARAMGLPTWRIVIVYSLRNALMPVLTTIGIVFSTMMGANVLVEKIFSWPGVASYALDALVASDYAAVQGFILLMAFLFVMVNLVIDLLLSVLDPRVTVE</sequence>
<evidence type="ECO:0000256" key="2">
    <source>
        <dbReference type="ARBA" id="ARBA00022448"/>
    </source>
</evidence>
<dbReference type="AlphaFoldDB" id="A0A7W4J2N8"/>
<dbReference type="RefSeq" id="WP_182980090.1">
    <property type="nucleotide sequence ID" value="NZ_BAABGB010000057.1"/>
</dbReference>
<evidence type="ECO:0000313" key="9">
    <source>
        <dbReference type="EMBL" id="MBB2173590.1"/>
    </source>
</evidence>
<evidence type="ECO:0000313" key="10">
    <source>
        <dbReference type="Proteomes" id="UP000577891"/>
    </source>
</evidence>
<evidence type="ECO:0000256" key="7">
    <source>
        <dbReference type="RuleBase" id="RU363032"/>
    </source>
</evidence>
<dbReference type="GO" id="GO:0005886">
    <property type="term" value="C:plasma membrane"/>
    <property type="evidence" value="ECO:0007669"/>
    <property type="project" value="UniProtKB-SubCell"/>
</dbReference>
<feature type="transmembrane region" description="Helical" evidence="7">
    <location>
        <begin position="267"/>
        <end position="289"/>
    </location>
</feature>
<comment type="caution">
    <text evidence="9">The sequence shown here is derived from an EMBL/GenBank/DDBJ whole genome shotgun (WGS) entry which is preliminary data.</text>
</comment>
<feature type="transmembrane region" description="Helical" evidence="7">
    <location>
        <begin position="12"/>
        <end position="35"/>
    </location>
</feature>
<dbReference type="CDD" id="cd06261">
    <property type="entry name" value="TM_PBP2"/>
    <property type="match status" value="1"/>
</dbReference>
<gene>
    <name evidence="9" type="ORF">HLH35_15945</name>
</gene>
<keyword evidence="4 7" id="KW-0812">Transmembrane</keyword>
<dbReference type="PANTHER" id="PTHR43163">
    <property type="entry name" value="DIPEPTIDE TRANSPORT SYSTEM PERMEASE PROTEIN DPPB-RELATED"/>
    <property type="match status" value="1"/>
</dbReference>
<keyword evidence="3" id="KW-1003">Cell membrane</keyword>
<dbReference type="EMBL" id="JABEQE010000017">
    <property type="protein sequence ID" value="MBB2173590.1"/>
    <property type="molecule type" value="Genomic_DNA"/>
</dbReference>
<dbReference type="PROSITE" id="PS50928">
    <property type="entry name" value="ABC_TM1"/>
    <property type="match status" value="1"/>
</dbReference>
<protein>
    <submittedName>
        <fullName evidence="9">ABC transporter permease</fullName>
    </submittedName>
</protein>
<feature type="transmembrane region" description="Helical" evidence="7">
    <location>
        <begin position="309"/>
        <end position="332"/>
    </location>
</feature>
<evidence type="ECO:0000256" key="3">
    <source>
        <dbReference type="ARBA" id="ARBA00022475"/>
    </source>
</evidence>
<dbReference type="Pfam" id="PF00528">
    <property type="entry name" value="BPD_transp_1"/>
    <property type="match status" value="1"/>
</dbReference>
<dbReference type="InterPro" id="IPR035906">
    <property type="entry name" value="MetI-like_sf"/>
</dbReference>
<dbReference type="InterPro" id="IPR045621">
    <property type="entry name" value="BPD_transp_1_N"/>
</dbReference>